<feature type="region of interest" description="Disordered" evidence="14">
    <location>
        <begin position="196"/>
        <end position="238"/>
    </location>
</feature>
<accession>A0A9W9YIR5</accession>
<evidence type="ECO:0000256" key="11">
    <source>
        <dbReference type="ARBA" id="ARBA00023065"/>
    </source>
</evidence>
<evidence type="ECO:0000256" key="12">
    <source>
        <dbReference type="ARBA" id="ARBA00023136"/>
    </source>
</evidence>
<evidence type="ECO:0000256" key="1">
    <source>
        <dbReference type="ARBA" id="ARBA00004115"/>
    </source>
</evidence>
<evidence type="ECO:0000256" key="9">
    <source>
        <dbReference type="ARBA" id="ARBA00022837"/>
    </source>
</evidence>
<evidence type="ECO:0000256" key="4">
    <source>
        <dbReference type="ARBA" id="ARBA00022448"/>
    </source>
</evidence>
<dbReference type="EMBL" id="MU827348">
    <property type="protein sequence ID" value="KAJ7352755.1"/>
    <property type="molecule type" value="Genomic_DNA"/>
</dbReference>
<keyword evidence="9" id="KW-0106">Calcium</keyword>
<evidence type="ECO:0000256" key="6">
    <source>
        <dbReference type="ARBA" id="ARBA00022692"/>
    </source>
</evidence>
<keyword evidence="5" id="KW-0109">Calcium transport</keyword>
<keyword evidence="7" id="KW-0732">Signal</keyword>
<keyword evidence="8" id="KW-0256">Endoplasmic reticulum</keyword>
<dbReference type="GO" id="GO:0005789">
    <property type="term" value="C:endoplasmic reticulum membrane"/>
    <property type="evidence" value="ECO:0007669"/>
    <property type="project" value="UniProtKB-SubCell"/>
</dbReference>
<dbReference type="Proteomes" id="UP001163046">
    <property type="component" value="Unassembled WGS sequence"/>
</dbReference>
<evidence type="ECO:0000256" key="10">
    <source>
        <dbReference type="ARBA" id="ARBA00022989"/>
    </source>
</evidence>
<comment type="caution">
    <text evidence="16">The sequence shown here is derived from an EMBL/GenBank/DDBJ whole genome shotgun (WGS) entry which is preliminary data.</text>
</comment>
<keyword evidence="12 15" id="KW-0472">Membrane</keyword>
<keyword evidence="17" id="KW-1185">Reference proteome</keyword>
<keyword evidence="4" id="KW-0813">Transport</keyword>
<feature type="transmembrane region" description="Helical" evidence="15">
    <location>
        <begin position="169"/>
        <end position="187"/>
    </location>
</feature>
<keyword evidence="6 15" id="KW-0812">Transmembrane</keyword>
<dbReference type="GO" id="GO:0006816">
    <property type="term" value="P:calcium ion transport"/>
    <property type="evidence" value="ECO:0007669"/>
    <property type="project" value="UniProtKB-KW"/>
</dbReference>
<feature type="transmembrane region" description="Helical" evidence="15">
    <location>
        <begin position="6"/>
        <end position="27"/>
    </location>
</feature>
<evidence type="ECO:0000256" key="3">
    <source>
        <dbReference type="ARBA" id="ARBA00016584"/>
    </source>
</evidence>
<dbReference type="PANTHER" id="PTHR15929">
    <property type="entry name" value="STORE-OPERATED CALCIUM ENTRY-ASSOCIATED REGULATORY FACTOR"/>
    <property type="match status" value="1"/>
</dbReference>
<dbReference type="OrthoDB" id="20303at2759"/>
<dbReference type="InterPro" id="IPR009567">
    <property type="entry name" value="SARAF"/>
</dbReference>
<evidence type="ECO:0000256" key="7">
    <source>
        <dbReference type="ARBA" id="ARBA00022729"/>
    </source>
</evidence>
<evidence type="ECO:0000313" key="16">
    <source>
        <dbReference type="EMBL" id="KAJ7352755.1"/>
    </source>
</evidence>
<gene>
    <name evidence="16" type="primary">TMEM66_3</name>
    <name evidence="16" type="ORF">OS493_034106</name>
</gene>
<evidence type="ECO:0000256" key="8">
    <source>
        <dbReference type="ARBA" id="ARBA00022824"/>
    </source>
</evidence>
<keyword evidence="11" id="KW-0406">Ion transport</keyword>
<proteinExistence type="inferred from homology"/>
<name>A0A9W9YIR5_9CNID</name>
<comment type="subcellular location">
    <subcellularLocation>
        <location evidence="1">Endoplasmic reticulum membrane</location>
        <topology evidence="1">Single-pass type I membrane protein</topology>
    </subcellularLocation>
</comment>
<organism evidence="16 17">
    <name type="scientific">Desmophyllum pertusum</name>
    <dbReference type="NCBI Taxonomy" id="174260"/>
    <lineage>
        <taxon>Eukaryota</taxon>
        <taxon>Metazoa</taxon>
        <taxon>Cnidaria</taxon>
        <taxon>Anthozoa</taxon>
        <taxon>Hexacorallia</taxon>
        <taxon>Scleractinia</taxon>
        <taxon>Caryophylliina</taxon>
        <taxon>Caryophylliidae</taxon>
        <taxon>Desmophyllum</taxon>
    </lineage>
</organism>
<reference evidence="16" key="1">
    <citation type="submission" date="2023-01" db="EMBL/GenBank/DDBJ databases">
        <title>Genome assembly of the deep-sea coral Lophelia pertusa.</title>
        <authorList>
            <person name="Herrera S."/>
            <person name="Cordes E."/>
        </authorList>
    </citation>
    <scope>NUCLEOTIDE SEQUENCE</scope>
    <source>
        <strain evidence="16">USNM1676648</strain>
        <tissue evidence="16">Polyp</tissue>
    </source>
</reference>
<evidence type="ECO:0000313" key="17">
    <source>
        <dbReference type="Proteomes" id="UP001163046"/>
    </source>
</evidence>
<evidence type="ECO:0000256" key="2">
    <source>
        <dbReference type="ARBA" id="ARBA00006833"/>
    </source>
</evidence>
<protein>
    <recommendedName>
        <fullName evidence="3">Store-operated calcium entry-associated regulatory factor</fullName>
    </recommendedName>
    <alternativeName>
        <fullName evidence="13">Transmembrane protein 66</fullName>
    </alternativeName>
</protein>
<dbReference type="AlphaFoldDB" id="A0A9W9YIR5"/>
<comment type="similarity">
    <text evidence="2">Belongs to the SARAF family.</text>
</comment>
<evidence type="ECO:0000256" key="15">
    <source>
        <dbReference type="SAM" id="Phobius"/>
    </source>
</evidence>
<sequence length="337" mass="36353">MTSIIHSGTLWTFILFGSVFIAAALGWGSNDKIRLTDVSVVTLHPGKMTNSRRTHPVPQLKCVGGTAGCSAFTPSAVQCYNRGSDGYDVQWECKTDMSSRYKFGEIAVSCEGYDYPDDPYVLKGSCGLEYTIDAVDRGGHYDDSYHSGYRDSGHRNSYRNHYTRNSGSWLGSIIMFGIIALVAYYIYQRLTHDPSQHNNSSGGYTQSSGPPPPGFRPEYVPGDRATHSSSHTADAGTGAGAGGGTGFWSGAATGGLLGYLFGSSGSRSAYYNNHGYYGPRHHQRGPGYGNGGSNWFGSNNSWSSGWTSGSSFRGNPSSPSTPDDLRVWWHQASLNSD</sequence>
<dbReference type="PANTHER" id="PTHR15929:SF0">
    <property type="entry name" value="STORE-OPERATED CALCIUM ENTRY-ASSOCIATED REGULATORY FACTOR"/>
    <property type="match status" value="1"/>
</dbReference>
<keyword evidence="10 15" id="KW-1133">Transmembrane helix</keyword>
<feature type="compositionally biased region" description="Polar residues" evidence="14">
    <location>
        <begin position="196"/>
        <end position="208"/>
    </location>
</feature>
<evidence type="ECO:0000256" key="13">
    <source>
        <dbReference type="ARBA" id="ARBA00031116"/>
    </source>
</evidence>
<dbReference type="GO" id="GO:2001256">
    <property type="term" value="P:regulation of store-operated calcium entry"/>
    <property type="evidence" value="ECO:0007669"/>
    <property type="project" value="InterPro"/>
</dbReference>
<evidence type="ECO:0000256" key="5">
    <source>
        <dbReference type="ARBA" id="ARBA00022568"/>
    </source>
</evidence>
<evidence type="ECO:0000256" key="14">
    <source>
        <dbReference type="SAM" id="MobiDB-lite"/>
    </source>
</evidence>
<dbReference type="Pfam" id="PF06682">
    <property type="entry name" value="SARAF"/>
    <property type="match status" value="1"/>
</dbReference>